<dbReference type="AlphaFoldDB" id="A0A3P8APA8"/>
<evidence type="ECO:0000313" key="3">
    <source>
        <dbReference type="EMBL" id="VDP05980.1"/>
    </source>
</evidence>
<gene>
    <name evidence="3" type="ORF">HPBE_LOCUS16453</name>
</gene>
<feature type="region of interest" description="Disordered" evidence="1">
    <location>
        <begin position="102"/>
        <end position="134"/>
    </location>
</feature>
<dbReference type="PANTHER" id="PTHR47331:SF6">
    <property type="entry name" value="DOUBLECORTIN DOMAIN-CONTAINING PROTEIN"/>
    <property type="match status" value="1"/>
</dbReference>
<evidence type="ECO:0000256" key="1">
    <source>
        <dbReference type="SAM" id="MobiDB-lite"/>
    </source>
</evidence>
<evidence type="ECO:0000259" key="2">
    <source>
        <dbReference type="Pfam" id="PF18701"/>
    </source>
</evidence>
<organism evidence="3">
    <name type="scientific">Heligmosomoides polygyrus</name>
    <name type="common">Parasitic roundworm</name>
    <dbReference type="NCBI Taxonomy" id="6339"/>
    <lineage>
        <taxon>Eukaryota</taxon>
        <taxon>Metazoa</taxon>
        <taxon>Ecdysozoa</taxon>
        <taxon>Nematoda</taxon>
        <taxon>Chromadorea</taxon>
        <taxon>Rhabditida</taxon>
        <taxon>Rhabditina</taxon>
        <taxon>Rhabditomorpha</taxon>
        <taxon>Strongyloidea</taxon>
        <taxon>Heligmosomidae</taxon>
        <taxon>Heligmosomoides</taxon>
    </lineage>
</organism>
<dbReference type="InterPro" id="IPR040676">
    <property type="entry name" value="DUF5641"/>
</dbReference>
<reference evidence="3" key="1">
    <citation type="submission" date="2018-11" db="EMBL/GenBank/DDBJ databases">
        <authorList>
            <consortium name="Pathogen Informatics"/>
        </authorList>
    </citation>
    <scope>NUCLEOTIDE SEQUENCE [LARGE SCALE GENOMIC DNA]</scope>
</reference>
<proteinExistence type="predicted"/>
<protein>
    <recommendedName>
        <fullName evidence="2">DUF5641 domain-containing protein</fullName>
    </recommendedName>
</protein>
<feature type="domain" description="DUF5641" evidence="2">
    <location>
        <begin position="38"/>
        <end position="123"/>
    </location>
</feature>
<name>A0A3P8APA8_HELPZ</name>
<feature type="compositionally biased region" description="Basic and acidic residues" evidence="1">
    <location>
        <begin position="105"/>
        <end position="116"/>
    </location>
</feature>
<sequence>MSLRFISTERGEDPNYLPSNETRALQHREQVMEALNSSSQTTEQFWSIWQQHYLTALCGTCRKKPTSQKQEQEKPQIGDVVLVSDPVLLRNEWRMARKIGTRSSADGEVREVELRTSTRRKMRQPINFNSFRNE</sequence>
<dbReference type="PANTHER" id="PTHR47331">
    <property type="entry name" value="PHD-TYPE DOMAIN-CONTAINING PROTEIN"/>
    <property type="match status" value="1"/>
</dbReference>
<dbReference type="OrthoDB" id="5872033at2759"/>
<dbReference type="Pfam" id="PF18701">
    <property type="entry name" value="DUF5641"/>
    <property type="match status" value="1"/>
</dbReference>
<dbReference type="EMBL" id="UZAH01029424">
    <property type="protein sequence ID" value="VDP05980.1"/>
    <property type="molecule type" value="Genomic_DNA"/>
</dbReference>
<accession>A0A3P8APA8</accession>